<gene>
    <name evidence="2" type="ORF">AFL01nite_18500</name>
</gene>
<dbReference type="RefSeq" id="WP_146827400.1">
    <property type="nucleotide sequence ID" value="NZ_BAAAYQ010000001.1"/>
</dbReference>
<dbReference type="OrthoDB" id="26212at2"/>
<reference evidence="2 3" key="1">
    <citation type="submission" date="2019-07" db="EMBL/GenBank/DDBJ databases">
        <title>Whole genome shotgun sequence of Aeromicrobium flavum NBRC 107625.</title>
        <authorList>
            <person name="Hosoyama A."/>
            <person name="Uohara A."/>
            <person name="Ohji S."/>
            <person name="Ichikawa N."/>
        </authorList>
    </citation>
    <scope>NUCLEOTIDE SEQUENCE [LARGE SCALE GENOMIC DNA]</scope>
    <source>
        <strain evidence="2 3">NBRC 107625</strain>
    </source>
</reference>
<dbReference type="GO" id="GO:0003677">
    <property type="term" value="F:DNA binding"/>
    <property type="evidence" value="ECO:0007669"/>
    <property type="project" value="InterPro"/>
</dbReference>
<dbReference type="NCBIfam" id="TIGR01764">
    <property type="entry name" value="excise"/>
    <property type="match status" value="1"/>
</dbReference>
<comment type="caution">
    <text evidence="2">The sequence shown here is derived from an EMBL/GenBank/DDBJ whole genome shotgun (WGS) entry which is preliminary data.</text>
</comment>
<accession>A0A512HVP9</accession>
<keyword evidence="3" id="KW-1185">Reference proteome</keyword>
<dbReference type="Proteomes" id="UP000321769">
    <property type="component" value="Unassembled WGS sequence"/>
</dbReference>
<dbReference type="Pfam" id="PF12728">
    <property type="entry name" value="HTH_17"/>
    <property type="match status" value="1"/>
</dbReference>
<sequence length="180" mass="19709">MAAQPLDQQTYVPTAEDKVAEVLSFIKAHEDARGSRPADRYFLAGPGEGDQVELPESVYSALLQVVEAMALGKAVSVAPQNTLLTTQQAADLLGVSRPTVIKLIDSGELPAETPGTRRRMIKLDDVLACKSRRREAQYALLMEMAVEDFYATDDAPEVTAEQVDRVRAAIAARRQTRPRN</sequence>
<dbReference type="InterPro" id="IPR009061">
    <property type="entry name" value="DNA-bd_dom_put_sf"/>
</dbReference>
<organism evidence="2 3">
    <name type="scientific">Aeromicrobium flavum</name>
    <dbReference type="NCBI Taxonomy" id="416568"/>
    <lineage>
        <taxon>Bacteria</taxon>
        <taxon>Bacillati</taxon>
        <taxon>Actinomycetota</taxon>
        <taxon>Actinomycetes</taxon>
        <taxon>Propionibacteriales</taxon>
        <taxon>Nocardioidaceae</taxon>
        <taxon>Aeromicrobium</taxon>
    </lineage>
</organism>
<evidence type="ECO:0000259" key="1">
    <source>
        <dbReference type="Pfam" id="PF12728"/>
    </source>
</evidence>
<dbReference type="InterPro" id="IPR010093">
    <property type="entry name" value="SinI_DNA-bd"/>
</dbReference>
<dbReference type="EMBL" id="BJZQ01000008">
    <property type="protein sequence ID" value="GEO89523.1"/>
    <property type="molecule type" value="Genomic_DNA"/>
</dbReference>
<dbReference type="SUPFAM" id="SSF46955">
    <property type="entry name" value="Putative DNA-binding domain"/>
    <property type="match status" value="1"/>
</dbReference>
<name>A0A512HVP9_9ACTN</name>
<dbReference type="InterPro" id="IPR041657">
    <property type="entry name" value="HTH_17"/>
</dbReference>
<protein>
    <recommendedName>
        <fullName evidence="1">Helix-turn-helix domain-containing protein</fullName>
    </recommendedName>
</protein>
<evidence type="ECO:0000313" key="3">
    <source>
        <dbReference type="Proteomes" id="UP000321769"/>
    </source>
</evidence>
<evidence type="ECO:0000313" key="2">
    <source>
        <dbReference type="EMBL" id="GEO89523.1"/>
    </source>
</evidence>
<proteinExistence type="predicted"/>
<dbReference type="AlphaFoldDB" id="A0A512HVP9"/>
<feature type="domain" description="Helix-turn-helix" evidence="1">
    <location>
        <begin position="83"/>
        <end position="130"/>
    </location>
</feature>